<evidence type="ECO:0000256" key="2">
    <source>
        <dbReference type="ARBA" id="ARBA00006434"/>
    </source>
</evidence>
<evidence type="ECO:0000256" key="11">
    <source>
        <dbReference type="ARBA" id="ARBA00023201"/>
    </source>
</evidence>
<dbReference type="PROSITE" id="PS50283">
    <property type="entry name" value="NA_SOLUT_SYMP_3"/>
    <property type="match status" value="1"/>
</dbReference>
<dbReference type="Gene3D" id="1.20.1730.10">
    <property type="entry name" value="Sodium/glucose cotransporter"/>
    <property type="match status" value="1"/>
</dbReference>
<evidence type="ECO:0000256" key="5">
    <source>
        <dbReference type="ARBA" id="ARBA00022692"/>
    </source>
</evidence>
<comment type="subcellular location">
    <subcellularLocation>
        <location evidence="1">Cell membrane</location>
        <topology evidence="1">Multi-pass membrane protein</topology>
    </subcellularLocation>
</comment>
<feature type="non-terminal residue" evidence="15">
    <location>
        <position position="1"/>
    </location>
</feature>
<accession>A0A1H0UMX3</accession>
<organism evidence="15 16">
    <name type="scientific">Desulforhopalus singaporensis</name>
    <dbReference type="NCBI Taxonomy" id="91360"/>
    <lineage>
        <taxon>Bacteria</taxon>
        <taxon>Pseudomonadati</taxon>
        <taxon>Thermodesulfobacteriota</taxon>
        <taxon>Desulfobulbia</taxon>
        <taxon>Desulfobulbales</taxon>
        <taxon>Desulfocapsaceae</taxon>
        <taxon>Desulforhopalus</taxon>
    </lineage>
</organism>
<keyword evidence="11" id="KW-0739">Sodium transport</keyword>
<evidence type="ECO:0000313" key="16">
    <source>
        <dbReference type="Proteomes" id="UP000199073"/>
    </source>
</evidence>
<keyword evidence="5 14" id="KW-0812">Transmembrane</keyword>
<evidence type="ECO:0000256" key="14">
    <source>
        <dbReference type="SAM" id="Phobius"/>
    </source>
</evidence>
<feature type="transmembrane region" description="Helical" evidence="14">
    <location>
        <begin position="295"/>
        <end position="314"/>
    </location>
</feature>
<keyword evidence="6" id="KW-0769">Symport</keyword>
<evidence type="ECO:0000256" key="10">
    <source>
        <dbReference type="ARBA" id="ARBA00023136"/>
    </source>
</evidence>
<dbReference type="InterPro" id="IPR038377">
    <property type="entry name" value="Na/Glc_symporter_sf"/>
</dbReference>
<feature type="transmembrane region" description="Helical" evidence="14">
    <location>
        <begin position="116"/>
        <end position="139"/>
    </location>
</feature>
<feature type="transmembrane region" description="Helical" evidence="14">
    <location>
        <begin position="344"/>
        <end position="363"/>
    </location>
</feature>
<evidence type="ECO:0000256" key="12">
    <source>
        <dbReference type="ARBA" id="ARBA00033708"/>
    </source>
</evidence>
<feature type="transmembrane region" description="Helical" evidence="14">
    <location>
        <begin position="159"/>
        <end position="185"/>
    </location>
</feature>
<dbReference type="RefSeq" id="WP_092225413.1">
    <property type="nucleotide sequence ID" value="NZ_FNJI01000034.1"/>
</dbReference>
<dbReference type="STRING" id="91360.SAMN05660330_03626"/>
<dbReference type="InterPro" id="IPR050277">
    <property type="entry name" value="Sodium:Solute_Symporter"/>
</dbReference>
<feature type="transmembrane region" description="Helical" evidence="14">
    <location>
        <begin position="231"/>
        <end position="250"/>
    </location>
</feature>
<dbReference type="GO" id="GO:0005886">
    <property type="term" value="C:plasma membrane"/>
    <property type="evidence" value="ECO:0007669"/>
    <property type="project" value="UniProtKB-SubCell"/>
</dbReference>
<dbReference type="OrthoDB" id="9764416at2"/>
<keyword evidence="10 14" id="KW-0472">Membrane</keyword>
<protein>
    <submittedName>
        <fullName evidence="15">Sodium:solute symporter family protein</fullName>
    </submittedName>
</protein>
<comment type="catalytic activity">
    <reaction evidence="12">
        <text>L-proline(in) + Na(+)(in) = L-proline(out) + Na(+)(out)</text>
        <dbReference type="Rhea" id="RHEA:28967"/>
        <dbReference type="ChEBI" id="CHEBI:29101"/>
        <dbReference type="ChEBI" id="CHEBI:60039"/>
    </reaction>
</comment>
<keyword evidence="9" id="KW-0406">Ion transport</keyword>
<comment type="similarity">
    <text evidence="2 13">Belongs to the sodium:solute symporter (SSF) (TC 2.A.21) family.</text>
</comment>
<keyword evidence="8" id="KW-0915">Sodium</keyword>
<keyword evidence="4" id="KW-1003">Cell membrane</keyword>
<evidence type="ECO:0000256" key="6">
    <source>
        <dbReference type="ARBA" id="ARBA00022847"/>
    </source>
</evidence>
<dbReference type="GO" id="GO:0046942">
    <property type="term" value="P:carboxylic acid transport"/>
    <property type="evidence" value="ECO:0007669"/>
    <property type="project" value="UniProtKB-ARBA"/>
</dbReference>
<evidence type="ECO:0000256" key="7">
    <source>
        <dbReference type="ARBA" id="ARBA00022989"/>
    </source>
</evidence>
<evidence type="ECO:0000256" key="4">
    <source>
        <dbReference type="ARBA" id="ARBA00022475"/>
    </source>
</evidence>
<keyword evidence="7 14" id="KW-1133">Transmembrane helix</keyword>
<sequence>YTSFTFYSGSQGVIITDTIMFFLFTIIAFIAGPYIMSSVGGWDQAITRLATFELKPDIIAWHGMTGANAFWSTKTAALVWAVVLGFVWSAVVAVSPWQASRYLMAKNEHVTLRAALIAPTCVLLLYVVLHFSAAAINLIKPDIAPSEKAYIWAAFNVLPTWMGVIMLGGIMAAALSSCSTFLSLVGFSVSRDLIHESGDSEKVLRVSRITMAFVGLATLGITYFQPPAVMWIGYFAATLFAASWGPVAFASVWSKRITATGALWGIIGGFIAVALGETLKKYGGVDFPVYLRPPIIGAGFSVLCIIVGSALTQVSDAERQFREKLHIRPAGEGSAVEVSRTMTLAKTIAGLGVLTIIGVYYLYSVPYNAALQ</sequence>
<keyword evidence="16" id="KW-1185">Reference proteome</keyword>
<dbReference type="PANTHER" id="PTHR48086">
    <property type="entry name" value="SODIUM/PROLINE SYMPORTER-RELATED"/>
    <property type="match status" value="1"/>
</dbReference>
<dbReference type="Pfam" id="PF00474">
    <property type="entry name" value="SSF"/>
    <property type="match status" value="1"/>
</dbReference>
<feature type="transmembrane region" description="Helical" evidence="14">
    <location>
        <begin position="77"/>
        <end position="95"/>
    </location>
</feature>
<evidence type="ECO:0000256" key="1">
    <source>
        <dbReference type="ARBA" id="ARBA00004651"/>
    </source>
</evidence>
<feature type="transmembrane region" description="Helical" evidence="14">
    <location>
        <begin position="12"/>
        <end position="35"/>
    </location>
</feature>
<evidence type="ECO:0000313" key="15">
    <source>
        <dbReference type="EMBL" id="SDP67410.1"/>
    </source>
</evidence>
<dbReference type="AlphaFoldDB" id="A0A1H0UMX3"/>
<dbReference type="EMBL" id="FNJI01000034">
    <property type="protein sequence ID" value="SDP67410.1"/>
    <property type="molecule type" value="Genomic_DNA"/>
</dbReference>
<feature type="transmembrane region" description="Helical" evidence="14">
    <location>
        <begin position="257"/>
        <end position="275"/>
    </location>
</feature>
<dbReference type="GO" id="GO:0006814">
    <property type="term" value="P:sodium ion transport"/>
    <property type="evidence" value="ECO:0007669"/>
    <property type="project" value="UniProtKB-KW"/>
</dbReference>
<dbReference type="InterPro" id="IPR001734">
    <property type="entry name" value="Na/solute_symporter"/>
</dbReference>
<reference evidence="15 16" key="1">
    <citation type="submission" date="2016-10" db="EMBL/GenBank/DDBJ databases">
        <authorList>
            <person name="de Groot N.N."/>
        </authorList>
    </citation>
    <scope>NUCLEOTIDE SEQUENCE [LARGE SCALE GENOMIC DNA]</scope>
    <source>
        <strain evidence="15 16">DSM 12130</strain>
    </source>
</reference>
<evidence type="ECO:0000256" key="3">
    <source>
        <dbReference type="ARBA" id="ARBA00022448"/>
    </source>
</evidence>
<dbReference type="InterPro" id="IPR018212">
    <property type="entry name" value="Na/solute_symporter_CS"/>
</dbReference>
<dbReference type="PANTHER" id="PTHR48086:SF3">
    <property type="entry name" value="SODIUM_PROLINE SYMPORTER"/>
    <property type="match status" value="1"/>
</dbReference>
<evidence type="ECO:0000256" key="8">
    <source>
        <dbReference type="ARBA" id="ARBA00023053"/>
    </source>
</evidence>
<dbReference type="GO" id="GO:0015293">
    <property type="term" value="F:symporter activity"/>
    <property type="evidence" value="ECO:0007669"/>
    <property type="project" value="UniProtKB-KW"/>
</dbReference>
<evidence type="ECO:0000256" key="13">
    <source>
        <dbReference type="RuleBase" id="RU362091"/>
    </source>
</evidence>
<gene>
    <name evidence="15" type="ORF">SAMN05660330_03626</name>
</gene>
<name>A0A1H0UMX3_9BACT</name>
<evidence type="ECO:0000256" key="9">
    <source>
        <dbReference type="ARBA" id="ARBA00023065"/>
    </source>
</evidence>
<keyword evidence="3" id="KW-0813">Transport</keyword>
<dbReference type="Proteomes" id="UP000199073">
    <property type="component" value="Unassembled WGS sequence"/>
</dbReference>
<dbReference type="PROSITE" id="PS00457">
    <property type="entry name" value="NA_SOLUT_SYMP_2"/>
    <property type="match status" value="1"/>
</dbReference>
<proteinExistence type="inferred from homology"/>